<keyword evidence="3" id="KW-1185">Reference proteome</keyword>
<accession>A0A151X1A1</accession>
<dbReference type="AlphaFoldDB" id="A0A151X1A1"/>
<protein>
    <submittedName>
        <fullName evidence="2">Uncharacterized protein</fullName>
    </submittedName>
</protein>
<proteinExistence type="predicted"/>
<evidence type="ECO:0000313" key="2">
    <source>
        <dbReference type="EMBL" id="KYQ54040.1"/>
    </source>
</evidence>
<feature type="compositionally biased region" description="Low complexity" evidence="1">
    <location>
        <begin position="208"/>
        <end position="226"/>
    </location>
</feature>
<dbReference type="EMBL" id="KQ982599">
    <property type="protein sequence ID" value="KYQ54040.1"/>
    <property type="molecule type" value="Genomic_DNA"/>
</dbReference>
<organism evidence="2 3">
    <name type="scientific">Mycetomoellerius zeteki</name>
    <dbReference type="NCBI Taxonomy" id="64791"/>
    <lineage>
        <taxon>Eukaryota</taxon>
        <taxon>Metazoa</taxon>
        <taxon>Ecdysozoa</taxon>
        <taxon>Arthropoda</taxon>
        <taxon>Hexapoda</taxon>
        <taxon>Insecta</taxon>
        <taxon>Pterygota</taxon>
        <taxon>Neoptera</taxon>
        <taxon>Endopterygota</taxon>
        <taxon>Hymenoptera</taxon>
        <taxon>Apocrita</taxon>
        <taxon>Aculeata</taxon>
        <taxon>Formicoidea</taxon>
        <taxon>Formicidae</taxon>
        <taxon>Myrmicinae</taxon>
        <taxon>Mycetomoellerius</taxon>
    </lineage>
</organism>
<evidence type="ECO:0000256" key="1">
    <source>
        <dbReference type="SAM" id="MobiDB-lite"/>
    </source>
</evidence>
<name>A0A151X1A1_9HYME</name>
<reference evidence="2 3" key="1">
    <citation type="submission" date="2015-09" db="EMBL/GenBank/DDBJ databases">
        <title>Trachymyrmex zeteki WGS genome.</title>
        <authorList>
            <person name="Nygaard S."/>
            <person name="Hu H."/>
            <person name="Boomsma J."/>
            <person name="Zhang G."/>
        </authorList>
    </citation>
    <scope>NUCLEOTIDE SEQUENCE [LARGE SCALE GENOMIC DNA]</scope>
    <source>
        <strain evidence="2">Tzet28-1</strain>
        <tissue evidence="2">Whole body</tissue>
    </source>
</reference>
<sequence>MAHPTSASSSTSSAIPKITSMQILPKPMFKLINSQTLASSSVVTPTTGLTHYLKTVPLDSLLNKSDFLKIQTQTVTHESPSVTVPTTSSMQHMSTIVPSLDSSIISFQNRGYTNATKHHIKNKFKLKKKWDKYIQRTIGKNSSGKGMKPLLYENEMITIFGKSHSAVPPFVAGRKEIVSQEEILQKVSQTSSENINEESSIEIHSPFSPLSTVSNEPSSSVNSNKSFTTNSNCSSFIYNKAKIRDGKLAHTLQSVKESICTVLEKEGDAKQDARKKMLIELQKFNEIQKERNIILQKLLERMENKNLKQIESSDEELL</sequence>
<gene>
    <name evidence="2" type="ORF">ALC60_07052</name>
</gene>
<dbReference type="Proteomes" id="UP000075809">
    <property type="component" value="Unassembled WGS sequence"/>
</dbReference>
<evidence type="ECO:0000313" key="3">
    <source>
        <dbReference type="Proteomes" id="UP000075809"/>
    </source>
</evidence>
<feature type="region of interest" description="Disordered" evidence="1">
    <location>
        <begin position="206"/>
        <end position="226"/>
    </location>
</feature>